<organism evidence="1 2">
    <name type="scientific">Pluteus cervinus</name>
    <dbReference type="NCBI Taxonomy" id="181527"/>
    <lineage>
        <taxon>Eukaryota</taxon>
        <taxon>Fungi</taxon>
        <taxon>Dikarya</taxon>
        <taxon>Basidiomycota</taxon>
        <taxon>Agaricomycotina</taxon>
        <taxon>Agaricomycetes</taxon>
        <taxon>Agaricomycetidae</taxon>
        <taxon>Agaricales</taxon>
        <taxon>Pluteineae</taxon>
        <taxon>Pluteaceae</taxon>
        <taxon>Pluteus</taxon>
    </lineage>
</organism>
<reference evidence="1 2" key="1">
    <citation type="journal article" date="2019" name="Nat. Ecol. Evol.">
        <title>Megaphylogeny resolves global patterns of mushroom evolution.</title>
        <authorList>
            <person name="Varga T."/>
            <person name="Krizsan K."/>
            <person name="Foldi C."/>
            <person name="Dima B."/>
            <person name="Sanchez-Garcia M."/>
            <person name="Sanchez-Ramirez S."/>
            <person name="Szollosi G.J."/>
            <person name="Szarkandi J.G."/>
            <person name="Papp V."/>
            <person name="Albert L."/>
            <person name="Andreopoulos W."/>
            <person name="Angelini C."/>
            <person name="Antonin V."/>
            <person name="Barry K.W."/>
            <person name="Bougher N.L."/>
            <person name="Buchanan P."/>
            <person name="Buyck B."/>
            <person name="Bense V."/>
            <person name="Catcheside P."/>
            <person name="Chovatia M."/>
            <person name="Cooper J."/>
            <person name="Damon W."/>
            <person name="Desjardin D."/>
            <person name="Finy P."/>
            <person name="Geml J."/>
            <person name="Haridas S."/>
            <person name="Hughes K."/>
            <person name="Justo A."/>
            <person name="Karasinski D."/>
            <person name="Kautmanova I."/>
            <person name="Kiss B."/>
            <person name="Kocsube S."/>
            <person name="Kotiranta H."/>
            <person name="LaButti K.M."/>
            <person name="Lechner B.E."/>
            <person name="Liimatainen K."/>
            <person name="Lipzen A."/>
            <person name="Lukacs Z."/>
            <person name="Mihaltcheva S."/>
            <person name="Morgado L.N."/>
            <person name="Niskanen T."/>
            <person name="Noordeloos M.E."/>
            <person name="Ohm R.A."/>
            <person name="Ortiz-Santana B."/>
            <person name="Ovrebo C."/>
            <person name="Racz N."/>
            <person name="Riley R."/>
            <person name="Savchenko A."/>
            <person name="Shiryaev A."/>
            <person name="Soop K."/>
            <person name="Spirin V."/>
            <person name="Szebenyi C."/>
            <person name="Tomsovsky M."/>
            <person name="Tulloss R.E."/>
            <person name="Uehling J."/>
            <person name="Grigoriev I.V."/>
            <person name="Vagvolgyi C."/>
            <person name="Papp T."/>
            <person name="Martin F.M."/>
            <person name="Miettinen O."/>
            <person name="Hibbett D.S."/>
            <person name="Nagy L.G."/>
        </authorList>
    </citation>
    <scope>NUCLEOTIDE SEQUENCE [LARGE SCALE GENOMIC DNA]</scope>
    <source>
        <strain evidence="1 2">NL-1719</strain>
    </source>
</reference>
<dbReference type="Proteomes" id="UP000308600">
    <property type="component" value="Unassembled WGS sequence"/>
</dbReference>
<name>A0ACD2ZXB4_9AGAR</name>
<evidence type="ECO:0000313" key="1">
    <source>
        <dbReference type="EMBL" id="TFK58014.1"/>
    </source>
</evidence>
<sequence>MDKGLYGEVVKVNVVEGEEVEKVVDGGGVGWGVNAMEGEEMGVGKLDGEVVKVNAIEGEGVLDGCGLEGEMVKASAVEGEGTNNELAPSSGDVPNRFADLKNPWRWFLRVSEQAGGCGAWLVLDGEGVMEAKATEEQRMGARLWSYSQSISTPRKPPEIDSRGHQTRWAVWGVVGAWWGEGKEFIPTKSQQESAKLRQYSQSISTPRKPQEVDSRGPQTRWVVWDVTPGVPERCGCSGLWHGYPNKKRLREMPPDRGK</sequence>
<protein>
    <submittedName>
        <fullName evidence="1">Uncharacterized protein</fullName>
    </submittedName>
</protein>
<accession>A0ACD2ZXB4</accession>
<dbReference type="EMBL" id="ML209740">
    <property type="protein sequence ID" value="TFK58014.1"/>
    <property type="molecule type" value="Genomic_DNA"/>
</dbReference>
<keyword evidence="2" id="KW-1185">Reference proteome</keyword>
<gene>
    <name evidence="1" type="ORF">BDN72DRAFT_917656</name>
</gene>
<proteinExistence type="predicted"/>
<evidence type="ECO:0000313" key="2">
    <source>
        <dbReference type="Proteomes" id="UP000308600"/>
    </source>
</evidence>